<proteinExistence type="predicted"/>
<evidence type="ECO:0008006" key="4">
    <source>
        <dbReference type="Google" id="ProtNLM"/>
    </source>
</evidence>
<keyword evidence="3" id="KW-1185">Reference proteome</keyword>
<evidence type="ECO:0000313" key="3">
    <source>
        <dbReference type="Proteomes" id="UP000324897"/>
    </source>
</evidence>
<feature type="compositionally biased region" description="Basic residues" evidence="1">
    <location>
        <begin position="15"/>
        <end position="25"/>
    </location>
</feature>
<dbReference type="Gramene" id="TVU28402">
    <property type="protein sequence ID" value="TVU28402"/>
    <property type="gene ID" value="EJB05_19919"/>
</dbReference>
<dbReference type="EMBL" id="RWGY01000011">
    <property type="protein sequence ID" value="TVU28402.1"/>
    <property type="molecule type" value="Genomic_DNA"/>
</dbReference>
<dbReference type="Pfam" id="PF07893">
    <property type="entry name" value="DUF1668"/>
    <property type="match status" value="1"/>
</dbReference>
<feature type="non-terminal residue" evidence="2">
    <location>
        <position position="1"/>
    </location>
</feature>
<sequence length="353" mass="38877">MSKRRGQDHDDNHGKRSRPAHRKHLYLIDPDDDESSRLPEPAALRVMEHLNSDTRVVAMGSDIVIVNGSCRCSDGEAKPTLAYDTAAAALTVGPPLPGRLSGLLVAVADEEPTLYALTTLGDDMPVCFEALSWGPSTRDDEPGLPRTHGWSWKSVASPLPTFDSEGDESIVAYAVHPDRNTVFVSSRGERLPDHDMATYSFDTKRGGPWRWHGAWVLPFQGQGHFDSELDAWVGLDEESGRVCACQVPSRSGAAAEPPELDRMKEKLFSKEGDGTHLGVSLMYAGDGKFCLVERVVSQDWEPGDAGRGQMVNVTVFGLKFNRWGELVTTNRRKVYSYAAPRYAPSFSPVAFWM</sequence>
<dbReference type="InterPro" id="IPR012871">
    <property type="entry name" value="DUF1668_ORYSA"/>
</dbReference>
<feature type="region of interest" description="Disordered" evidence="1">
    <location>
        <begin position="1"/>
        <end position="37"/>
    </location>
</feature>
<dbReference type="PANTHER" id="PTHR33085">
    <property type="entry name" value="OS12G0113100 PROTEIN-RELATED"/>
    <property type="match status" value="1"/>
</dbReference>
<reference evidence="2 3" key="1">
    <citation type="journal article" date="2019" name="Sci. Rep.">
        <title>A high-quality genome of Eragrostis curvula grass provides insights into Poaceae evolution and supports new strategies to enhance forage quality.</title>
        <authorList>
            <person name="Carballo J."/>
            <person name="Santos B.A.C.M."/>
            <person name="Zappacosta D."/>
            <person name="Garbus I."/>
            <person name="Selva J.P."/>
            <person name="Gallo C.A."/>
            <person name="Diaz A."/>
            <person name="Albertini E."/>
            <person name="Caccamo M."/>
            <person name="Echenique V."/>
        </authorList>
    </citation>
    <scope>NUCLEOTIDE SEQUENCE [LARGE SCALE GENOMIC DNA]</scope>
    <source>
        <strain evidence="3">cv. Victoria</strain>
        <tissue evidence="2">Leaf</tissue>
    </source>
</reference>
<gene>
    <name evidence="2" type="ORF">EJB05_19919</name>
</gene>
<dbReference type="PANTHER" id="PTHR33085:SF47">
    <property type="entry name" value="OS02G0513400 PROTEIN"/>
    <property type="match status" value="1"/>
</dbReference>
<dbReference type="AlphaFoldDB" id="A0A5J9UWX9"/>
<evidence type="ECO:0000256" key="1">
    <source>
        <dbReference type="SAM" id="MobiDB-lite"/>
    </source>
</evidence>
<organism evidence="2 3">
    <name type="scientific">Eragrostis curvula</name>
    <name type="common">weeping love grass</name>
    <dbReference type="NCBI Taxonomy" id="38414"/>
    <lineage>
        <taxon>Eukaryota</taxon>
        <taxon>Viridiplantae</taxon>
        <taxon>Streptophyta</taxon>
        <taxon>Embryophyta</taxon>
        <taxon>Tracheophyta</taxon>
        <taxon>Spermatophyta</taxon>
        <taxon>Magnoliopsida</taxon>
        <taxon>Liliopsida</taxon>
        <taxon>Poales</taxon>
        <taxon>Poaceae</taxon>
        <taxon>PACMAD clade</taxon>
        <taxon>Chloridoideae</taxon>
        <taxon>Eragrostideae</taxon>
        <taxon>Eragrostidinae</taxon>
        <taxon>Eragrostis</taxon>
    </lineage>
</organism>
<accession>A0A5J9UWX9</accession>
<evidence type="ECO:0000313" key="2">
    <source>
        <dbReference type="EMBL" id="TVU28402.1"/>
    </source>
</evidence>
<comment type="caution">
    <text evidence="2">The sequence shown here is derived from an EMBL/GenBank/DDBJ whole genome shotgun (WGS) entry which is preliminary data.</text>
</comment>
<feature type="compositionally biased region" description="Basic and acidic residues" evidence="1">
    <location>
        <begin position="1"/>
        <end position="14"/>
    </location>
</feature>
<dbReference type="Proteomes" id="UP000324897">
    <property type="component" value="Chromosome 1"/>
</dbReference>
<name>A0A5J9UWX9_9POAL</name>
<protein>
    <recommendedName>
        <fullName evidence="4">DUF1618 domain-containing protein</fullName>
    </recommendedName>
</protein>
<dbReference type="OrthoDB" id="664981at2759"/>